<dbReference type="AlphaFoldDB" id="A0AA39KZ20"/>
<dbReference type="Proteomes" id="UP001168972">
    <property type="component" value="Unassembled WGS sequence"/>
</dbReference>
<evidence type="ECO:0000313" key="2">
    <source>
        <dbReference type="Proteomes" id="UP001168972"/>
    </source>
</evidence>
<keyword evidence="2" id="KW-1185">Reference proteome</keyword>
<proteinExistence type="predicted"/>
<comment type="caution">
    <text evidence="1">The sequence shown here is derived from an EMBL/GenBank/DDBJ whole genome shotgun (WGS) entry which is preliminary data.</text>
</comment>
<reference evidence="1" key="1">
    <citation type="journal article" date="2023" name="bioRxiv">
        <title>Scaffold-level genome assemblies of two parasitoid biocontrol wasps reveal the parthenogenesis mechanism and an associated novel virus.</title>
        <authorList>
            <person name="Inwood S."/>
            <person name="Skelly J."/>
            <person name="Guhlin J."/>
            <person name="Harrop T."/>
            <person name="Goldson S."/>
            <person name="Dearden P."/>
        </authorList>
    </citation>
    <scope>NUCLEOTIDE SEQUENCE</scope>
    <source>
        <strain evidence="1">Lincoln</strain>
        <tissue evidence="1">Whole body</tissue>
    </source>
</reference>
<gene>
    <name evidence="1" type="ORF">PV327_007860</name>
</gene>
<organism evidence="1 2">
    <name type="scientific">Microctonus hyperodae</name>
    <name type="common">Parasitoid wasp</name>
    <dbReference type="NCBI Taxonomy" id="165561"/>
    <lineage>
        <taxon>Eukaryota</taxon>
        <taxon>Metazoa</taxon>
        <taxon>Ecdysozoa</taxon>
        <taxon>Arthropoda</taxon>
        <taxon>Hexapoda</taxon>
        <taxon>Insecta</taxon>
        <taxon>Pterygota</taxon>
        <taxon>Neoptera</taxon>
        <taxon>Endopterygota</taxon>
        <taxon>Hymenoptera</taxon>
        <taxon>Apocrita</taxon>
        <taxon>Ichneumonoidea</taxon>
        <taxon>Braconidae</taxon>
        <taxon>Euphorinae</taxon>
        <taxon>Microctonus</taxon>
    </lineage>
</organism>
<protein>
    <submittedName>
        <fullName evidence="1">Uncharacterized protein</fullName>
    </submittedName>
</protein>
<evidence type="ECO:0000313" key="1">
    <source>
        <dbReference type="EMBL" id="KAK0179034.1"/>
    </source>
</evidence>
<sequence>MVIRLTRVFNDLVATVVQSLFLRLTSVDVYVFVAQAHILTTLAKTLFSRHKAQQLPPPVCQRHPCEMTRWPACNMCAEEYSAVHFATVTFGAKLFYPTPAEKGCRGKYRI</sequence>
<reference evidence="1" key="2">
    <citation type="submission" date="2023-03" db="EMBL/GenBank/DDBJ databases">
        <authorList>
            <person name="Inwood S.N."/>
            <person name="Skelly J.G."/>
            <person name="Guhlin J."/>
            <person name="Harrop T.W.R."/>
            <person name="Goldson S.G."/>
            <person name="Dearden P.K."/>
        </authorList>
    </citation>
    <scope>NUCLEOTIDE SEQUENCE</scope>
    <source>
        <strain evidence="1">Lincoln</strain>
        <tissue evidence="1">Whole body</tissue>
    </source>
</reference>
<name>A0AA39KZ20_MICHY</name>
<dbReference type="EMBL" id="JAQQBR010000004">
    <property type="protein sequence ID" value="KAK0179034.1"/>
    <property type="molecule type" value="Genomic_DNA"/>
</dbReference>
<accession>A0AA39KZ20</accession>